<sequence length="141" mass="17219">MKISFHFFLQKETKKNGIECQIKNISKNYYHSFFCVCFRFDDNCFDMKRNKKNFFLMKMCHPHLFQQQQQQQQQNPILFQNKNKNLSKFFFQNLLVIKQNIMNIIKMNMKNANMLLNNKINVDDRFMNNSSNFDVVNRMMC</sequence>
<accession>A0A922HNA2</accession>
<reference evidence="1" key="1">
    <citation type="submission" date="2013-05" db="EMBL/GenBank/DDBJ databases">
        <authorList>
            <person name="Yim A.K.Y."/>
            <person name="Chan T.F."/>
            <person name="Ji K.M."/>
            <person name="Liu X.Y."/>
            <person name="Zhou J.W."/>
            <person name="Li R.Q."/>
            <person name="Yang K.Y."/>
            <person name="Li J."/>
            <person name="Li M."/>
            <person name="Law P.T.W."/>
            <person name="Wu Y.L."/>
            <person name="Cai Z.L."/>
            <person name="Qin H."/>
            <person name="Bao Y."/>
            <person name="Leung R.K.K."/>
            <person name="Ng P.K.S."/>
            <person name="Zou J."/>
            <person name="Zhong X.J."/>
            <person name="Ran P.X."/>
            <person name="Zhong N.S."/>
            <person name="Liu Z.G."/>
            <person name="Tsui S.K.W."/>
        </authorList>
    </citation>
    <scope>NUCLEOTIDE SEQUENCE</scope>
    <source>
        <strain evidence="1">Derf</strain>
        <tissue evidence="1">Whole organism</tissue>
    </source>
</reference>
<dbReference type="AlphaFoldDB" id="A0A922HNA2"/>
<evidence type="ECO:0000313" key="2">
    <source>
        <dbReference type="Proteomes" id="UP000790347"/>
    </source>
</evidence>
<dbReference type="EMBL" id="ASGP02000008">
    <property type="protein sequence ID" value="KAH9494267.1"/>
    <property type="molecule type" value="Genomic_DNA"/>
</dbReference>
<evidence type="ECO:0000313" key="1">
    <source>
        <dbReference type="EMBL" id="KAH9494267.1"/>
    </source>
</evidence>
<gene>
    <name evidence="1" type="ORF">DERF_014962</name>
</gene>
<reference evidence="1" key="2">
    <citation type="journal article" date="2022" name="Res Sq">
        <title>Comparative Genomics Reveals Insights into the Divergent Evolution of Astigmatic Mites and Household Pest Adaptations.</title>
        <authorList>
            <person name="Xiong Q."/>
            <person name="Wan A.T.-Y."/>
            <person name="Liu X.-Y."/>
            <person name="Fung C.S.-H."/>
            <person name="Xiao X."/>
            <person name="Malainual N."/>
            <person name="Hou J."/>
            <person name="Wang L."/>
            <person name="Wang M."/>
            <person name="Yang K."/>
            <person name="Cui Y."/>
            <person name="Leung E."/>
            <person name="Nong W."/>
            <person name="Shin S.-K."/>
            <person name="Au S."/>
            <person name="Jeong K.Y."/>
            <person name="Chew F.T."/>
            <person name="Hui J."/>
            <person name="Leung T.F."/>
            <person name="Tungtrongchitr A."/>
            <person name="Zhong N."/>
            <person name="Liu Z."/>
            <person name="Tsui S."/>
        </authorList>
    </citation>
    <scope>NUCLEOTIDE SEQUENCE</scope>
    <source>
        <strain evidence="1">Derf</strain>
        <tissue evidence="1">Whole organism</tissue>
    </source>
</reference>
<comment type="caution">
    <text evidence="1">The sequence shown here is derived from an EMBL/GenBank/DDBJ whole genome shotgun (WGS) entry which is preliminary data.</text>
</comment>
<dbReference type="Proteomes" id="UP000790347">
    <property type="component" value="Unassembled WGS sequence"/>
</dbReference>
<organism evidence="1 2">
    <name type="scientific">Dermatophagoides farinae</name>
    <name type="common">American house dust mite</name>
    <dbReference type="NCBI Taxonomy" id="6954"/>
    <lineage>
        <taxon>Eukaryota</taxon>
        <taxon>Metazoa</taxon>
        <taxon>Ecdysozoa</taxon>
        <taxon>Arthropoda</taxon>
        <taxon>Chelicerata</taxon>
        <taxon>Arachnida</taxon>
        <taxon>Acari</taxon>
        <taxon>Acariformes</taxon>
        <taxon>Sarcoptiformes</taxon>
        <taxon>Astigmata</taxon>
        <taxon>Psoroptidia</taxon>
        <taxon>Analgoidea</taxon>
        <taxon>Pyroglyphidae</taxon>
        <taxon>Dermatophagoidinae</taxon>
        <taxon>Dermatophagoides</taxon>
    </lineage>
</organism>
<protein>
    <submittedName>
        <fullName evidence="1">Uncharacterized protein</fullName>
    </submittedName>
</protein>
<proteinExistence type="predicted"/>
<keyword evidence="2" id="KW-1185">Reference proteome</keyword>
<name>A0A922HNA2_DERFA</name>